<dbReference type="PROSITE" id="PS50893">
    <property type="entry name" value="ABC_TRANSPORTER_2"/>
    <property type="match status" value="1"/>
</dbReference>
<evidence type="ECO:0000256" key="1">
    <source>
        <dbReference type="ARBA" id="ARBA00004429"/>
    </source>
</evidence>
<evidence type="ECO:0000256" key="5">
    <source>
        <dbReference type="ARBA" id="ARBA00022692"/>
    </source>
</evidence>
<keyword evidence="8" id="KW-1278">Translocase</keyword>
<dbReference type="Pfam" id="PF12704">
    <property type="entry name" value="MacB_PCD"/>
    <property type="match status" value="1"/>
</dbReference>
<dbReference type="FunFam" id="3.40.50.300:FF:000032">
    <property type="entry name" value="Export ABC transporter ATP-binding protein"/>
    <property type="match status" value="1"/>
</dbReference>
<evidence type="ECO:0000256" key="3">
    <source>
        <dbReference type="ARBA" id="ARBA00022475"/>
    </source>
</evidence>
<gene>
    <name evidence="14" type="ORF">E5B80_00580</name>
</gene>
<keyword evidence="9" id="KW-1133">Transmembrane helix</keyword>
<evidence type="ECO:0000256" key="2">
    <source>
        <dbReference type="ARBA" id="ARBA00022448"/>
    </source>
</evidence>
<dbReference type="GO" id="GO:0005524">
    <property type="term" value="F:ATP binding"/>
    <property type="evidence" value="ECO:0007669"/>
    <property type="project" value="UniProtKB-KW"/>
</dbReference>
<sequence length="641" mass="70266">MLFLKNICKNIGENSILKNVSLSIEKGEFVAIIGQSGSGKTSLLNIIGTLDMPSSGSYIFENYEVTKLNSDEKARLRREKIGFVFQRYNLLSLLSADRNVSLPAVYAGKSIHERSQKAKELLENLELVYKLNSKPNELSGGQQQRVCIARALMNGGELILADEPTGALDSKSGIMVLEILQKLNAQGHTIILVTHDPKIAAQAKRIIEIKDGEILSDTKDGNFNPKIILKAMPKEKKTFNLFKNQIFECFKIAYSSILAHKLRSILTMLGIIIGVASVVCVVALGLGSQAKVLESIAGLGTNTIEIYPGRGFGDLRSGRTRLNFSDLQTLRTLEYLDAVDAHSSTSGIATYTNISLSARAEGVGVNNFAIEGLKLQVGRILNNEDIETNANVAVLDFNAKKNLFPRQKSEDVLGRVVIFNSQPFKIIGVLQKDTEKPIEDNVVRLYMPYTTLMNKLTGDRNLREIIVKVKDDVSSTLAENAIIRILEIKRGQRDFFTFNSDTFKQAITANKRTTTILTASVAVIALIVGGIGVMNIMLVSVSERTREIGIRMAIGARREDIMMQFLIEAVMICSMGAILGVLLSVFVIFGFNTLSTDFPMILNAYSVLSGLLSSVLIGVVFGFFPARNAANLNPISALSKE</sequence>
<evidence type="ECO:0000256" key="12">
    <source>
        <dbReference type="ARBA" id="ARBA00041199"/>
    </source>
</evidence>
<comment type="caution">
    <text evidence="14">The sequence shown here is derived from an EMBL/GenBank/DDBJ whole genome shotgun (WGS) entry which is preliminary data.</text>
</comment>
<dbReference type="InterPro" id="IPR017871">
    <property type="entry name" value="ABC_transporter-like_CS"/>
</dbReference>
<dbReference type="Gene3D" id="3.40.50.300">
    <property type="entry name" value="P-loop containing nucleotide triphosphate hydrolases"/>
    <property type="match status" value="1"/>
</dbReference>
<dbReference type="RefSeq" id="WP_139886290.1">
    <property type="nucleotide sequence ID" value="NZ_VEWF01000013.1"/>
</dbReference>
<evidence type="ECO:0000256" key="6">
    <source>
        <dbReference type="ARBA" id="ARBA00022741"/>
    </source>
</evidence>
<evidence type="ECO:0000256" key="4">
    <source>
        <dbReference type="ARBA" id="ARBA00022519"/>
    </source>
</evidence>
<evidence type="ECO:0000256" key="7">
    <source>
        <dbReference type="ARBA" id="ARBA00022840"/>
    </source>
</evidence>
<evidence type="ECO:0000313" key="14">
    <source>
        <dbReference type="EMBL" id="EAJ9570906.1"/>
    </source>
</evidence>
<dbReference type="AlphaFoldDB" id="A0A5T0IYL8"/>
<organism evidence="14">
    <name type="scientific">Campylobacter coli</name>
    <dbReference type="NCBI Taxonomy" id="195"/>
    <lineage>
        <taxon>Bacteria</taxon>
        <taxon>Pseudomonadati</taxon>
        <taxon>Campylobacterota</taxon>
        <taxon>Epsilonproteobacteria</taxon>
        <taxon>Campylobacterales</taxon>
        <taxon>Campylobacteraceae</taxon>
        <taxon>Campylobacter</taxon>
    </lineage>
</organism>
<evidence type="ECO:0000256" key="9">
    <source>
        <dbReference type="ARBA" id="ARBA00022989"/>
    </source>
</evidence>
<keyword evidence="3" id="KW-1003">Cell membrane</keyword>
<keyword evidence="10" id="KW-0472">Membrane</keyword>
<dbReference type="GO" id="GO:0022857">
    <property type="term" value="F:transmembrane transporter activity"/>
    <property type="evidence" value="ECO:0007669"/>
    <property type="project" value="TreeGrafter"/>
</dbReference>
<dbReference type="GO" id="GO:0005886">
    <property type="term" value="C:plasma membrane"/>
    <property type="evidence" value="ECO:0007669"/>
    <property type="project" value="UniProtKB-SubCell"/>
</dbReference>
<dbReference type="SUPFAM" id="SSF52540">
    <property type="entry name" value="P-loop containing nucleoside triphosphate hydrolases"/>
    <property type="match status" value="1"/>
</dbReference>
<keyword evidence="5" id="KW-0812">Transmembrane</keyword>
<dbReference type="CDD" id="cd03255">
    <property type="entry name" value="ABC_MJ0796_LolCDE_FtsE"/>
    <property type="match status" value="1"/>
</dbReference>
<reference evidence="14" key="1">
    <citation type="submission" date="2019-04" db="EMBL/GenBank/DDBJ databases">
        <authorList>
            <consortium name="NARMS: The National Antimicrobial Resistance Monitoring System"/>
        </authorList>
    </citation>
    <scope>NUCLEOTIDE SEQUENCE</scope>
    <source>
        <strain evidence="14">FSIS11918609</strain>
    </source>
</reference>
<dbReference type="Pfam" id="PF00005">
    <property type="entry name" value="ABC_tran"/>
    <property type="match status" value="1"/>
</dbReference>
<keyword evidence="6" id="KW-0547">Nucleotide-binding</keyword>
<keyword evidence="2" id="KW-0813">Transport</keyword>
<keyword evidence="7 14" id="KW-0067">ATP-binding</keyword>
<evidence type="ECO:0000256" key="11">
    <source>
        <dbReference type="ARBA" id="ARBA00038388"/>
    </source>
</evidence>
<dbReference type="PROSITE" id="PS00211">
    <property type="entry name" value="ABC_TRANSPORTER_1"/>
    <property type="match status" value="1"/>
</dbReference>
<dbReference type="InterPro" id="IPR017911">
    <property type="entry name" value="MacB-like_ATP-bd"/>
</dbReference>
<dbReference type="InterPro" id="IPR027417">
    <property type="entry name" value="P-loop_NTPase"/>
</dbReference>
<comment type="similarity">
    <text evidence="11">Belongs to the ABC transporter superfamily. Macrolide exporter (TC 3.A.1.122) family.</text>
</comment>
<proteinExistence type="inferred from homology"/>
<name>A0A5T0IYL8_CAMCO</name>
<dbReference type="InterPro" id="IPR003439">
    <property type="entry name" value="ABC_transporter-like_ATP-bd"/>
</dbReference>
<comment type="subcellular location">
    <subcellularLocation>
        <location evidence="1">Cell inner membrane</location>
        <topology evidence="1">Multi-pass membrane protein</topology>
    </subcellularLocation>
</comment>
<dbReference type="InterPro" id="IPR025857">
    <property type="entry name" value="MacB_PCD"/>
</dbReference>
<dbReference type="Pfam" id="PF02687">
    <property type="entry name" value="FtsX"/>
    <property type="match status" value="1"/>
</dbReference>
<feature type="domain" description="ABC transporter" evidence="13">
    <location>
        <begin position="2"/>
        <end position="236"/>
    </location>
</feature>
<dbReference type="EMBL" id="AACCAN010000001">
    <property type="protein sequence ID" value="EAJ9570906.1"/>
    <property type="molecule type" value="Genomic_DNA"/>
</dbReference>
<dbReference type="InterPro" id="IPR003593">
    <property type="entry name" value="AAA+_ATPase"/>
</dbReference>
<evidence type="ECO:0000259" key="13">
    <source>
        <dbReference type="PROSITE" id="PS50893"/>
    </source>
</evidence>
<dbReference type="PANTHER" id="PTHR30572">
    <property type="entry name" value="MEMBRANE COMPONENT OF TRANSPORTER-RELATED"/>
    <property type="match status" value="1"/>
</dbReference>
<accession>A0A5T0IYL8</accession>
<dbReference type="InterPro" id="IPR003838">
    <property type="entry name" value="ABC3_permease_C"/>
</dbReference>
<dbReference type="InterPro" id="IPR050250">
    <property type="entry name" value="Macrolide_Exporter_MacB"/>
</dbReference>
<dbReference type="SMART" id="SM00382">
    <property type="entry name" value="AAA"/>
    <property type="match status" value="1"/>
</dbReference>
<evidence type="ECO:0000256" key="8">
    <source>
        <dbReference type="ARBA" id="ARBA00022967"/>
    </source>
</evidence>
<keyword evidence="4" id="KW-0997">Cell inner membrane</keyword>
<dbReference type="GO" id="GO:0098796">
    <property type="term" value="C:membrane protein complex"/>
    <property type="evidence" value="ECO:0007669"/>
    <property type="project" value="UniProtKB-ARBA"/>
</dbReference>
<dbReference type="GO" id="GO:0016887">
    <property type="term" value="F:ATP hydrolysis activity"/>
    <property type="evidence" value="ECO:0007669"/>
    <property type="project" value="InterPro"/>
</dbReference>
<evidence type="ECO:0000256" key="10">
    <source>
        <dbReference type="ARBA" id="ARBA00023136"/>
    </source>
</evidence>
<dbReference type="PANTHER" id="PTHR30572:SF14">
    <property type="entry name" value="MACROLIDE EXPORT ATP-BINDING_PERMEASE PROTEIN MACB"/>
    <property type="match status" value="1"/>
</dbReference>
<protein>
    <recommendedName>
        <fullName evidence="12">Pyoverdine export ATP-binding/permease protein PvdT</fullName>
    </recommendedName>
</protein>